<evidence type="ECO:0000259" key="7">
    <source>
        <dbReference type="PROSITE" id="PS51767"/>
    </source>
</evidence>
<dbReference type="InterPro" id="IPR001461">
    <property type="entry name" value="Aspartic_peptidase_A1"/>
</dbReference>
<dbReference type="EMBL" id="JAAPAO010000619">
    <property type="protein sequence ID" value="KAF4656094.1"/>
    <property type="molecule type" value="Genomic_DNA"/>
</dbReference>
<keyword evidence="5" id="KW-1015">Disulfide bond</keyword>
<dbReference type="PANTHER" id="PTHR47966:SF51">
    <property type="entry name" value="BETA-SITE APP-CLEAVING ENZYME, ISOFORM A-RELATED"/>
    <property type="match status" value="1"/>
</dbReference>
<dbReference type="Proteomes" id="UP000591131">
    <property type="component" value="Unassembled WGS sequence"/>
</dbReference>
<evidence type="ECO:0000313" key="9">
    <source>
        <dbReference type="Proteomes" id="UP000591131"/>
    </source>
</evidence>
<comment type="caution">
    <text evidence="8">The sequence shown here is derived from an EMBL/GenBank/DDBJ whole genome shotgun (WGS) entry which is preliminary data.</text>
</comment>
<protein>
    <recommendedName>
        <fullName evidence="7">Peptidase A1 domain-containing protein</fullName>
    </recommendedName>
</protein>
<dbReference type="InterPro" id="IPR034164">
    <property type="entry name" value="Pepsin-like_dom"/>
</dbReference>
<dbReference type="PROSITE" id="PS51767">
    <property type="entry name" value="PEPTIDASE_A1"/>
    <property type="match status" value="1"/>
</dbReference>
<sequence length="402" mass="43921">MLARDISGTLFLLVALQGLTAANKLMRAPLVLDNEDPIVHIKVDGQEVGLLADTGALSLFLIWKAWYTETYQKPCDSSIFGCYECNPSPCQEGPTETIEFDEGSNVTVFDHSGLIKFAEGVAGGINFGLICGFGSPDPTMEVWASLGLGPPDGGPTYTSITQQLADKGLIAASSSSIYMKPDGARMVGEVIFGGEDKSKYDGPMRFIKVMSDDFVQFFTTSIEGHKILMGTQYARVDSGSYKLVIPKRFESQIVTLIRKRIQIDKKEDMFFFHCEDFKSLPTITYTFMGSQGEGVPLGISLGALFLPYEQGLCYLPLYFVDEDIWILGSIAFVNHYWSFDWGNSRIGVAKNSLLTLRVVVLPGRVRKGAARTQAPRDSAVLGSRAFRNQAGATSGSRSPGTL</sequence>
<evidence type="ECO:0000256" key="4">
    <source>
        <dbReference type="ARBA" id="ARBA00022801"/>
    </source>
</evidence>
<dbReference type="PRINTS" id="PR00792">
    <property type="entry name" value="PEPSIN"/>
</dbReference>
<dbReference type="CDD" id="cd05471">
    <property type="entry name" value="pepsin_like"/>
    <property type="match status" value="1"/>
</dbReference>
<feature type="chain" id="PRO_5029681820" description="Peptidase A1 domain-containing protein" evidence="6">
    <location>
        <begin position="23"/>
        <end position="402"/>
    </location>
</feature>
<dbReference type="AlphaFoldDB" id="A0A7J6LA65"/>
<comment type="similarity">
    <text evidence="1">Belongs to the peptidase A1 family.</text>
</comment>
<feature type="disulfide bond" evidence="5">
    <location>
        <begin position="274"/>
        <end position="313"/>
    </location>
</feature>
<organism evidence="8 9">
    <name type="scientific">Perkinsus chesapeaki</name>
    <name type="common">Clam parasite</name>
    <name type="synonym">Perkinsus andrewsi</name>
    <dbReference type="NCBI Taxonomy" id="330153"/>
    <lineage>
        <taxon>Eukaryota</taxon>
        <taxon>Sar</taxon>
        <taxon>Alveolata</taxon>
        <taxon>Perkinsozoa</taxon>
        <taxon>Perkinsea</taxon>
        <taxon>Perkinsida</taxon>
        <taxon>Perkinsidae</taxon>
        <taxon>Perkinsus</taxon>
    </lineage>
</organism>
<dbReference type="InterPro" id="IPR021109">
    <property type="entry name" value="Peptidase_aspartic_dom_sf"/>
</dbReference>
<evidence type="ECO:0000256" key="3">
    <source>
        <dbReference type="ARBA" id="ARBA00022750"/>
    </source>
</evidence>
<feature type="signal peptide" evidence="6">
    <location>
        <begin position="1"/>
        <end position="22"/>
    </location>
</feature>
<gene>
    <name evidence="8" type="ORF">FOL47_009142</name>
</gene>
<evidence type="ECO:0000256" key="5">
    <source>
        <dbReference type="PIRSR" id="PIRSR601461-2"/>
    </source>
</evidence>
<evidence type="ECO:0000313" key="8">
    <source>
        <dbReference type="EMBL" id="KAF4656094.1"/>
    </source>
</evidence>
<evidence type="ECO:0000256" key="6">
    <source>
        <dbReference type="SAM" id="SignalP"/>
    </source>
</evidence>
<reference evidence="8 9" key="1">
    <citation type="submission" date="2020-04" db="EMBL/GenBank/DDBJ databases">
        <title>Perkinsus chesapeaki whole genome sequence.</title>
        <authorList>
            <person name="Bogema D.R."/>
        </authorList>
    </citation>
    <scope>NUCLEOTIDE SEQUENCE [LARGE SCALE GENOMIC DNA]</scope>
    <source>
        <strain evidence="8">ATCC PRA-425</strain>
    </source>
</reference>
<dbReference type="PANTHER" id="PTHR47966">
    <property type="entry name" value="BETA-SITE APP-CLEAVING ENZYME, ISOFORM A-RELATED"/>
    <property type="match status" value="1"/>
</dbReference>
<keyword evidence="6" id="KW-0732">Signal</keyword>
<evidence type="ECO:0000256" key="1">
    <source>
        <dbReference type="ARBA" id="ARBA00007447"/>
    </source>
</evidence>
<keyword evidence="9" id="KW-1185">Reference proteome</keyword>
<dbReference type="GO" id="GO:0006508">
    <property type="term" value="P:proteolysis"/>
    <property type="evidence" value="ECO:0007669"/>
    <property type="project" value="UniProtKB-KW"/>
</dbReference>
<evidence type="ECO:0000256" key="2">
    <source>
        <dbReference type="ARBA" id="ARBA00022670"/>
    </source>
</evidence>
<dbReference type="SUPFAM" id="SSF50630">
    <property type="entry name" value="Acid proteases"/>
    <property type="match status" value="1"/>
</dbReference>
<name>A0A7J6LA65_PERCH</name>
<keyword evidence="3" id="KW-0064">Aspartyl protease</keyword>
<keyword evidence="2" id="KW-0645">Protease</keyword>
<dbReference type="OrthoDB" id="660550at2759"/>
<feature type="domain" description="Peptidase A1" evidence="7">
    <location>
        <begin position="35"/>
        <end position="349"/>
    </location>
</feature>
<dbReference type="Pfam" id="PF00026">
    <property type="entry name" value="Asp"/>
    <property type="match status" value="1"/>
</dbReference>
<proteinExistence type="inferred from homology"/>
<dbReference type="GO" id="GO:0004190">
    <property type="term" value="F:aspartic-type endopeptidase activity"/>
    <property type="evidence" value="ECO:0007669"/>
    <property type="project" value="UniProtKB-KW"/>
</dbReference>
<accession>A0A7J6LA65</accession>
<dbReference type="InterPro" id="IPR033121">
    <property type="entry name" value="PEPTIDASE_A1"/>
</dbReference>
<dbReference type="Gene3D" id="2.40.70.10">
    <property type="entry name" value="Acid Proteases"/>
    <property type="match status" value="2"/>
</dbReference>
<keyword evidence="4" id="KW-0378">Hydrolase</keyword>